<name>A0ABR8UMR9_9MICC</name>
<sequence>MGESPAAERVADAQAAFYKPVIDWARRGPLHTNVLGYSIHPVLTHLTLGCWVSASILDVTGGEQAQRSAGLLTGVGVAGGLVAGFAGAADWADLTGAERRVGAIHSLGTDVSMFLMIGSLLARGRGRHGIGMGLGLAGNAAAAGAGFLGGHLAFRQGVARRDATVIELRPDPDSGP</sequence>
<accession>A0ABR8UMR9</accession>
<keyword evidence="1" id="KW-1133">Transmembrane helix</keyword>
<reference evidence="3 4" key="1">
    <citation type="submission" date="2020-08" db="EMBL/GenBank/DDBJ databases">
        <title>A Genomic Blueprint of the Chicken Gut Microbiome.</title>
        <authorList>
            <person name="Gilroy R."/>
            <person name="Ravi A."/>
            <person name="Getino M."/>
            <person name="Pursley I."/>
            <person name="Horton D.L."/>
            <person name="Alikhan N.-F."/>
            <person name="Baker D."/>
            <person name="Gharbi K."/>
            <person name="Hall N."/>
            <person name="Watson M."/>
            <person name="Adriaenssens E.M."/>
            <person name="Foster-Nyarko E."/>
            <person name="Jarju S."/>
            <person name="Secka A."/>
            <person name="Antonio M."/>
            <person name="Oren A."/>
            <person name="Chaudhuri R."/>
            <person name="La Ragione R.M."/>
            <person name="Hildebrand F."/>
            <person name="Pallen M.J."/>
        </authorList>
    </citation>
    <scope>NUCLEOTIDE SEQUENCE [LARGE SCALE GENOMIC DNA]</scope>
    <source>
        <strain evidence="3 4">Sa2CUA1</strain>
    </source>
</reference>
<dbReference type="Proteomes" id="UP000609874">
    <property type="component" value="Unassembled WGS sequence"/>
</dbReference>
<evidence type="ECO:0000313" key="4">
    <source>
        <dbReference type="Proteomes" id="UP000609874"/>
    </source>
</evidence>
<dbReference type="Pfam" id="PF09990">
    <property type="entry name" value="DUF2231"/>
    <property type="match status" value="1"/>
</dbReference>
<keyword evidence="1" id="KW-0812">Transmembrane</keyword>
<gene>
    <name evidence="3" type="ORF">H9639_00820</name>
</gene>
<comment type="caution">
    <text evidence="3">The sequence shown here is derived from an EMBL/GenBank/DDBJ whole genome shotgun (WGS) entry which is preliminary data.</text>
</comment>
<feature type="transmembrane region" description="Helical" evidence="1">
    <location>
        <begin position="34"/>
        <end position="57"/>
    </location>
</feature>
<proteinExistence type="predicted"/>
<organism evidence="3 4">
    <name type="scientific">Arthrobacter gallicola</name>
    <dbReference type="NCBI Taxonomy" id="2762225"/>
    <lineage>
        <taxon>Bacteria</taxon>
        <taxon>Bacillati</taxon>
        <taxon>Actinomycetota</taxon>
        <taxon>Actinomycetes</taxon>
        <taxon>Micrococcales</taxon>
        <taxon>Micrococcaceae</taxon>
        <taxon>Arthrobacter</taxon>
    </lineage>
</organism>
<evidence type="ECO:0000259" key="2">
    <source>
        <dbReference type="Pfam" id="PF09990"/>
    </source>
</evidence>
<evidence type="ECO:0000313" key="3">
    <source>
        <dbReference type="EMBL" id="MBD7993847.1"/>
    </source>
</evidence>
<evidence type="ECO:0000256" key="1">
    <source>
        <dbReference type="SAM" id="Phobius"/>
    </source>
</evidence>
<protein>
    <recommendedName>
        <fullName evidence="2">DUF2231 domain-containing protein</fullName>
    </recommendedName>
</protein>
<feature type="transmembrane region" description="Helical" evidence="1">
    <location>
        <begin position="69"/>
        <end position="89"/>
    </location>
</feature>
<dbReference type="EMBL" id="JACSQD010000001">
    <property type="protein sequence ID" value="MBD7993847.1"/>
    <property type="molecule type" value="Genomic_DNA"/>
</dbReference>
<feature type="transmembrane region" description="Helical" evidence="1">
    <location>
        <begin position="134"/>
        <end position="154"/>
    </location>
</feature>
<keyword evidence="1" id="KW-0472">Membrane</keyword>
<dbReference type="RefSeq" id="WP_191806261.1">
    <property type="nucleotide sequence ID" value="NZ_JACSQD010000001.1"/>
</dbReference>
<keyword evidence="4" id="KW-1185">Reference proteome</keyword>
<feature type="transmembrane region" description="Helical" evidence="1">
    <location>
        <begin position="101"/>
        <end position="122"/>
    </location>
</feature>
<dbReference type="InterPro" id="IPR019251">
    <property type="entry name" value="DUF2231_TM"/>
</dbReference>
<feature type="domain" description="DUF2231" evidence="2">
    <location>
        <begin position="38"/>
        <end position="159"/>
    </location>
</feature>